<feature type="transmembrane region" description="Helical" evidence="1">
    <location>
        <begin position="12"/>
        <end position="29"/>
    </location>
</feature>
<proteinExistence type="predicted"/>
<accession>A0A1I4VY05</accession>
<feature type="transmembrane region" description="Helical" evidence="1">
    <location>
        <begin position="130"/>
        <end position="153"/>
    </location>
</feature>
<dbReference type="Proteomes" id="UP000198769">
    <property type="component" value="Unassembled WGS sequence"/>
</dbReference>
<keyword evidence="1" id="KW-0812">Transmembrane</keyword>
<sequence>MILDKYFTRPVFWDFCISIIVTLFVFYAIGNNWIKLPKVADTYSLTGDLTNIALTLAGFILTILTVLITFKDNSASRSGNIEESAFGRFFASDFYYETVKHLKNCIKEIITIASIGFFIKLFVPENYRPYFFYYNAFGVMITIFTVWRCLIILSKILVLQRNNNTEE</sequence>
<keyword evidence="3" id="KW-1185">Reference proteome</keyword>
<reference evidence="3" key="1">
    <citation type="submission" date="2016-10" db="EMBL/GenBank/DDBJ databases">
        <authorList>
            <person name="Varghese N."/>
            <person name="Submissions S."/>
        </authorList>
    </citation>
    <scope>NUCLEOTIDE SEQUENCE [LARGE SCALE GENOMIC DNA]</scope>
    <source>
        <strain evidence="3">DSM 25575</strain>
    </source>
</reference>
<dbReference type="OrthoDB" id="1367203at2"/>
<keyword evidence="1" id="KW-0472">Membrane</keyword>
<keyword evidence="1" id="KW-1133">Transmembrane helix</keyword>
<dbReference type="AlphaFoldDB" id="A0A1I4VY05"/>
<dbReference type="RefSeq" id="WP_090023048.1">
    <property type="nucleotide sequence ID" value="NZ_FOVD01000001.1"/>
</dbReference>
<gene>
    <name evidence="2" type="ORF">SAMN05421594_0734</name>
</gene>
<name>A0A1I4VY05_CHROL</name>
<evidence type="ECO:0000313" key="2">
    <source>
        <dbReference type="EMBL" id="SFN06194.1"/>
    </source>
</evidence>
<protein>
    <submittedName>
        <fullName evidence="2">Uncharacterized protein</fullName>
    </submittedName>
</protein>
<feature type="transmembrane region" description="Helical" evidence="1">
    <location>
        <begin position="49"/>
        <end position="70"/>
    </location>
</feature>
<evidence type="ECO:0000256" key="1">
    <source>
        <dbReference type="SAM" id="Phobius"/>
    </source>
</evidence>
<organism evidence="2 3">
    <name type="scientific">Chryseobacterium oleae</name>
    <dbReference type="NCBI Taxonomy" id="491207"/>
    <lineage>
        <taxon>Bacteria</taxon>
        <taxon>Pseudomonadati</taxon>
        <taxon>Bacteroidota</taxon>
        <taxon>Flavobacteriia</taxon>
        <taxon>Flavobacteriales</taxon>
        <taxon>Weeksellaceae</taxon>
        <taxon>Chryseobacterium group</taxon>
        <taxon>Chryseobacterium</taxon>
    </lineage>
</organism>
<evidence type="ECO:0000313" key="3">
    <source>
        <dbReference type="Proteomes" id="UP000198769"/>
    </source>
</evidence>
<dbReference type="EMBL" id="FOVD01000001">
    <property type="protein sequence ID" value="SFN06194.1"/>
    <property type="molecule type" value="Genomic_DNA"/>
</dbReference>